<reference evidence="2" key="1">
    <citation type="journal article" date="2023" name="Mol. Phylogenet. Evol.">
        <title>Genome-scale phylogeny and comparative genomics of the fungal order Sordariales.</title>
        <authorList>
            <person name="Hensen N."/>
            <person name="Bonometti L."/>
            <person name="Westerberg I."/>
            <person name="Brannstrom I.O."/>
            <person name="Guillou S."/>
            <person name="Cros-Aarteil S."/>
            <person name="Calhoun S."/>
            <person name="Haridas S."/>
            <person name="Kuo A."/>
            <person name="Mondo S."/>
            <person name="Pangilinan J."/>
            <person name="Riley R."/>
            <person name="LaButti K."/>
            <person name="Andreopoulos B."/>
            <person name="Lipzen A."/>
            <person name="Chen C."/>
            <person name="Yan M."/>
            <person name="Daum C."/>
            <person name="Ng V."/>
            <person name="Clum A."/>
            <person name="Steindorff A."/>
            <person name="Ohm R.A."/>
            <person name="Martin F."/>
            <person name="Silar P."/>
            <person name="Natvig D.O."/>
            <person name="Lalanne C."/>
            <person name="Gautier V."/>
            <person name="Ament-Velasquez S.L."/>
            <person name="Kruys A."/>
            <person name="Hutchinson M.I."/>
            <person name="Powell A.J."/>
            <person name="Barry K."/>
            <person name="Miller A.N."/>
            <person name="Grigoriev I.V."/>
            <person name="Debuchy R."/>
            <person name="Gladieux P."/>
            <person name="Hiltunen Thoren M."/>
            <person name="Johannesson H."/>
        </authorList>
    </citation>
    <scope>NUCLEOTIDE SEQUENCE</scope>
    <source>
        <strain evidence="2">CBS 990.96</strain>
    </source>
</reference>
<accession>A0AAN7BYZ5</accession>
<keyword evidence="3" id="KW-1185">Reference proteome</keyword>
<sequence>MSKLFSNRRSVGNLADQAALSSLLDPNQDDSLDSCATNMPPTRQLRGRAKSSLIDYQSRTWLSAAAENQGSRQPTRKLVKDLNGSRPSTSLELSDSEIPKDKGMLRRSLAKLKSLYRRDRDRDRDK</sequence>
<comment type="caution">
    <text evidence="2">The sequence shown here is derived from an EMBL/GenBank/DDBJ whole genome shotgun (WGS) entry which is preliminary data.</text>
</comment>
<evidence type="ECO:0000256" key="1">
    <source>
        <dbReference type="SAM" id="MobiDB-lite"/>
    </source>
</evidence>
<dbReference type="EMBL" id="MU865288">
    <property type="protein sequence ID" value="KAK4232243.1"/>
    <property type="molecule type" value="Genomic_DNA"/>
</dbReference>
<name>A0AAN7BYZ5_9PEZI</name>
<reference evidence="2" key="2">
    <citation type="submission" date="2023-05" db="EMBL/GenBank/DDBJ databases">
        <authorList>
            <consortium name="Lawrence Berkeley National Laboratory"/>
            <person name="Steindorff A."/>
            <person name="Hensen N."/>
            <person name="Bonometti L."/>
            <person name="Westerberg I."/>
            <person name="Brannstrom I.O."/>
            <person name="Guillou S."/>
            <person name="Cros-Aarteil S."/>
            <person name="Calhoun S."/>
            <person name="Haridas S."/>
            <person name="Kuo A."/>
            <person name="Mondo S."/>
            <person name="Pangilinan J."/>
            <person name="Riley R."/>
            <person name="Labutti K."/>
            <person name="Andreopoulos B."/>
            <person name="Lipzen A."/>
            <person name="Chen C."/>
            <person name="Yanf M."/>
            <person name="Daum C."/>
            <person name="Ng V."/>
            <person name="Clum A."/>
            <person name="Ohm R."/>
            <person name="Martin F."/>
            <person name="Silar P."/>
            <person name="Natvig D."/>
            <person name="Lalanne C."/>
            <person name="Gautier V."/>
            <person name="Ament-Velasquez S.L."/>
            <person name="Kruys A."/>
            <person name="Hutchinson M.I."/>
            <person name="Powell A.J."/>
            <person name="Barry K."/>
            <person name="Miller A.N."/>
            <person name="Grigoriev I.V."/>
            <person name="Debuchy R."/>
            <person name="Gladieux P."/>
            <person name="Thoren M.H."/>
            <person name="Johannesson H."/>
        </authorList>
    </citation>
    <scope>NUCLEOTIDE SEQUENCE</scope>
    <source>
        <strain evidence="2">CBS 990.96</strain>
    </source>
</reference>
<organism evidence="2 3">
    <name type="scientific">Podospora fimiseda</name>
    <dbReference type="NCBI Taxonomy" id="252190"/>
    <lineage>
        <taxon>Eukaryota</taxon>
        <taxon>Fungi</taxon>
        <taxon>Dikarya</taxon>
        <taxon>Ascomycota</taxon>
        <taxon>Pezizomycotina</taxon>
        <taxon>Sordariomycetes</taxon>
        <taxon>Sordariomycetidae</taxon>
        <taxon>Sordariales</taxon>
        <taxon>Podosporaceae</taxon>
        <taxon>Podospora</taxon>
    </lineage>
</organism>
<evidence type="ECO:0000313" key="3">
    <source>
        <dbReference type="Proteomes" id="UP001301958"/>
    </source>
</evidence>
<proteinExistence type="predicted"/>
<evidence type="ECO:0000313" key="2">
    <source>
        <dbReference type="EMBL" id="KAK4232243.1"/>
    </source>
</evidence>
<feature type="region of interest" description="Disordered" evidence="1">
    <location>
        <begin position="25"/>
        <end position="50"/>
    </location>
</feature>
<dbReference type="Proteomes" id="UP001301958">
    <property type="component" value="Unassembled WGS sequence"/>
</dbReference>
<protein>
    <submittedName>
        <fullName evidence="2">Uncharacterized protein</fullName>
    </submittedName>
</protein>
<dbReference type="AlphaFoldDB" id="A0AAN7BYZ5"/>
<gene>
    <name evidence="2" type="ORF">QBC38DRAFT_90684</name>
</gene>
<feature type="region of interest" description="Disordered" evidence="1">
    <location>
        <begin position="65"/>
        <end position="104"/>
    </location>
</feature>